<dbReference type="Proteomes" id="UP001501303">
    <property type="component" value="Unassembled WGS sequence"/>
</dbReference>
<organism evidence="1 2">
    <name type="scientific">Streptomyces sodiiphilus</name>
    <dbReference type="NCBI Taxonomy" id="226217"/>
    <lineage>
        <taxon>Bacteria</taxon>
        <taxon>Bacillati</taxon>
        <taxon>Actinomycetota</taxon>
        <taxon>Actinomycetes</taxon>
        <taxon>Kitasatosporales</taxon>
        <taxon>Streptomycetaceae</taxon>
        <taxon>Streptomyces</taxon>
    </lineage>
</organism>
<reference evidence="2" key="1">
    <citation type="journal article" date="2019" name="Int. J. Syst. Evol. Microbiol.">
        <title>The Global Catalogue of Microorganisms (GCM) 10K type strain sequencing project: providing services to taxonomists for standard genome sequencing and annotation.</title>
        <authorList>
            <consortium name="The Broad Institute Genomics Platform"/>
            <consortium name="The Broad Institute Genome Sequencing Center for Infectious Disease"/>
            <person name="Wu L."/>
            <person name="Ma J."/>
        </authorList>
    </citation>
    <scope>NUCLEOTIDE SEQUENCE [LARGE SCALE GENOMIC DNA]</scope>
    <source>
        <strain evidence="2">JCM 13581</strain>
    </source>
</reference>
<keyword evidence="2" id="KW-1185">Reference proteome</keyword>
<accession>A0ABP5B8G1</accession>
<gene>
    <name evidence="1" type="ORF">GCM10009716_49100</name>
</gene>
<evidence type="ECO:0008006" key="3">
    <source>
        <dbReference type="Google" id="ProtNLM"/>
    </source>
</evidence>
<protein>
    <recommendedName>
        <fullName evidence="3">Knr4/Smi1-like domain-containing protein</fullName>
    </recommendedName>
</protein>
<comment type="caution">
    <text evidence="1">The sequence shown here is derived from an EMBL/GenBank/DDBJ whole genome shotgun (WGS) entry which is preliminary data.</text>
</comment>
<name>A0ABP5B8G1_9ACTN</name>
<sequence length="188" mass="21412">MKVSVEQLAQWAQTATEKRFEVNWATVAEGLGVMPPPDYRKMIEVFGGGSFDRHIWIHAPRSNGDLYDLTSGAIEREEGLRILWKSGEDTPSWFESETDRLIAWASTGDGEYLYWWARGKELDSAVWPMAIQNIDGEWEVFQARSIEFLMLWLLGKSDTNLISRKFAEFGNSFITYGGSVLASAHQRP</sequence>
<evidence type="ECO:0000313" key="1">
    <source>
        <dbReference type="EMBL" id="GAA1936860.1"/>
    </source>
</evidence>
<dbReference type="EMBL" id="BAAAMJ010000119">
    <property type="protein sequence ID" value="GAA1936860.1"/>
    <property type="molecule type" value="Genomic_DNA"/>
</dbReference>
<proteinExistence type="predicted"/>
<evidence type="ECO:0000313" key="2">
    <source>
        <dbReference type="Proteomes" id="UP001501303"/>
    </source>
</evidence>